<reference evidence="1" key="1">
    <citation type="journal article" date="2015" name="Nature">
        <title>Complex archaea that bridge the gap between prokaryotes and eukaryotes.</title>
        <authorList>
            <person name="Spang A."/>
            <person name="Saw J.H."/>
            <person name="Jorgensen S.L."/>
            <person name="Zaremba-Niedzwiedzka K."/>
            <person name="Martijn J."/>
            <person name="Lind A.E."/>
            <person name="van Eijk R."/>
            <person name="Schleper C."/>
            <person name="Guy L."/>
            <person name="Ettema T.J."/>
        </authorList>
    </citation>
    <scope>NUCLEOTIDE SEQUENCE</scope>
</reference>
<name>A0A0F8WGM3_9ZZZZ</name>
<proteinExistence type="predicted"/>
<feature type="non-terminal residue" evidence="1">
    <location>
        <position position="1"/>
    </location>
</feature>
<organism evidence="1">
    <name type="scientific">marine sediment metagenome</name>
    <dbReference type="NCBI Taxonomy" id="412755"/>
    <lineage>
        <taxon>unclassified sequences</taxon>
        <taxon>metagenomes</taxon>
        <taxon>ecological metagenomes</taxon>
    </lineage>
</organism>
<sequence>ESGATRIGVSASVAIVTAKKAQES</sequence>
<protein>
    <submittedName>
        <fullName evidence="1">Uncharacterized protein</fullName>
    </submittedName>
</protein>
<dbReference type="EMBL" id="LAZR01069635">
    <property type="protein sequence ID" value="KKK47320.1"/>
    <property type="molecule type" value="Genomic_DNA"/>
</dbReference>
<dbReference type="AlphaFoldDB" id="A0A0F8WGM3"/>
<evidence type="ECO:0000313" key="1">
    <source>
        <dbReference type="EMBL" id="KKK47320.1"/>
    </source>
</evidence>
<accession>A0A0F8WGM3</accession>
<comment type="caution">
    <text evidence="1">The sequence shown here is derived from an EMBL/GenBank/DDBJ whole genome shotgun (WGS) entry which is preliminary data.</text>
</comment>
<gene>
    <name evidence="1" type="ORF">LCGC14_3156410</name>
</gene>